<dbReference type="RefSeq" id="XP_040663996.1">
    <property type="nucleotide sequence ID" value="XM_040813192.1"/>
</dbReference>
<gene>
    <name evidence="1" type="ORF">ASPVEDRAFT_450436</name>
</gene>
<name>A0A1L9P9U1_ASPVE</name>
<sequence>MNPIKRENEEPIQKDATKRVKTKHDELFEPFWLIPEHLLPFRVHLSSISESDIKITSPPEMPRWYSSEERTAKIGMALRKVLPASGESTTSSGLYDSAYVCVTLFGRYKIVDSKGTLLLPGEYLADPAYDTQVKLLQLVLCIVKGFLEDIRANTSKFVAMLYHYCADRRAWEVKLVKKLVREGLVVMTTEDIKRIEDWRHQADRIPPGNDIYDWYREDLTILENLQKPLHGITRSIEDDGNLPPFITDVITAVHRLKQKLKTLEDSQLPEQLLIEFDDDGNNDGAIHNEEKPQFIPPPDPDAAESFYHWCLERHGRWARKGAFNSSTCHEVYQLARLDDVKCHTELNLHRNPWGLPAHSLYDAMKGLHVDDQYYTVPVREFLLDLEPWYFRQPREIKERLQTMDILGWSLGANLSSRRNKLLGLPVGGSME</sequence>
<dbReference type="OrthoDB" id="4474495at2759"/>
<dbReference type="VEuPathDB" id="FungiDB:ASPVEDRAFT_450436"/>
<dbReference type="GeneID" id="63728703"/>
<keyword evidence="2" id="KW-1185">Reference proteome</keyword>
<dbReference type="AlphaFoldDB" id="A0A1L9P9U1"/>
<evidence type="ECO:0000313" key="1">
    <source>
        <dbReference type="EMBL" id="OJI98233.1"/>
    </source>
</evidence>
<organism evidence="1 2">
    <name type="scientific">Aspergillus versicolor CBS 583.65</name>
    <dbReference type="NCBI Taxonomy" id="1036611"/>
    <lineage>
        <taxon>Eukaryota</taxon>
        <taxon>Fungi</taxon>
        <taxon>Dikarya</taxon>
        <taxon>Ascomycota</taxon>
        <taxon>Pezizomycotina</taxon>
        <taxon>Eurotiomycetes</taxon>
        <taxon>Eurotiomycetidae</taxon>
        <taxon>Eurotiales</taxon>
        <taxon>Aspergillaceae</taxon>
        <taxon>Aspergillus</taxon>
        <taxon>Aspergillus subgen. Nidulantes</taxon>
    </lineage>
</organism>
<dbReference type="EMBL" id="KV878126">
    <property type="protein sequence ID" value="OJI98233.1"/>
    <property type="molecule type" value="Genomic_DNA"/>
</dbReference>
<reference evidence="2" key="1">
    <citation type="journal article" date="2017" name="Genome Biol.">
        <title>Comparative genomics reveals high biological diversity and specific adaptations in the industrially and medically important fungal genus Aspergillus.</title>
        <authorList>
            <person name="de Vries R.P."/>
            <person name="Riley R."/>
            <person name="Wiebenga A."/>
            <person name="Aguilar-Osorio G."/>
            <person name="Amillis S."/>
            <person name="Uchima C.A."/>
            <person name="Anderluh G."/>
            <person name="Asadollahi M."/>
            <person name="Askin M."/>
            <person name="Barry K."/>
            <person name="Battaglia E."/>
            <person name="Bayram O."/>
            <person name="Benocci T."/>
            <person name="Braus-Stromeyer S.A."/>
            <person name="Caldana C."/>
            <person name="Canovas D."/>
            <person name="Cerqueira G.C."/>
            <person name="Chen F."/>
            <person name="Chen W."/>
            <person name="Choi C."/>
            <person name="Clum A."/>
            <person name="Dos Santos R.A."/>
            <person name="Damasio A.R."/>
            <person name="Diallinas G."/>
            <person name="Emri T."/>
            <person name="Fekete E."/>
            <person name="Flipphi M."/>
            <person name="Freyberg S."/>
            <person name="Gallo A."/>
            <person name="Gournas C."/>
            <person name="Habgood R."/>
            <person name="Hainaut M."/>
            <person name="Harispe M.L."/>
            <person name="Henrissat B."/>
            <person name="Hilden K.S."/>
            <person name="Hope R."/>
            <person name="Hossain A."/>
            <person name="Karabika E."/>
            <person name="Karaffa L."/>
            <person name="Karanyi Z."/>
            <person name="Krasevec N."/>
            <person name="Kuo A."/>
            <person name="Kusch H."/>
            <person name="LaButti K."/>
            <person name="Lagendijk E.L."/>
            <person name="Lapidus A."/>
            <person name="Levasseur A."/>
            <person name="Lindquist E."/>
            <person name="Lipzen A."/>
            <person name="Logrieco A.F."/>
            <person name="MacCabe A."/>
            <person name="Maekelae M.R."/>
            <person name="Malavazi I."/>
            <person name="Melin P."/>
            <person name="Meyer V."/>
            <person name="Mielnichuk N."/>
            <person name="Miskei M."/>
            <person name="Molnar A.P."/>
            <person name="Mule G."/>
            <person name="Ngan C.Y."/>
            <person name="Orejas M."/>
            <person name="Orosz E."/>
            <person name="Ouedraogo J.P."/>
            <person name="Overkamp K.M."/>
            <person name="Park H.-S."/>
            <person name="Perrone G."/>
            <person name="Piumi F."/>
            <person name="Punt P.J."/>
            <person name="Ram A.F."/>
            <person name="Ramon A."/>
            <person name="Rauscher S."/>
            <person name="Record E."/>
            <person name="Riano-Pachon D.M."/>
            <person name="Robert V."/>
            <person name="Roehrig J."/>
            <person name="Ruller R."/>
            <person name="Salamov A."/>
            <person name="Salih N.S."/>
            <person name="Samson R.A."/>
            <person name="Sandor E."/>
            <person name="Sanguinetti M."/>
            <person name="Schuetze T."/>
            <person name="Sepcic K."/>
            <person name="Shelest E."/>
            <person name="Sherlock G."/>
            <person name="Sophianopoulou V."/>
            <person name="Squina F.M."/>
            <person name="Sun H."/>
            <person name="Susca A."/>
            <person name="Todd R.B."/>
            <person name="Tsang A."/>
            <person name="Unkles S.E."/>
            <person name="van de Wiele N."/>
            <person name="van Rossen-Uffink D."/>
            <person name="Oliveira J.V."/>
            <person name="Vesth T.C."/>
            <person name="Visser J."/>
            <person name="Yu J.-H."/>
            <person name="Zhou M."/>
            <person name="Andersen M.R."/>
            <person name="Archer D.B."/>
            <person name="Baker S.E."/>
            <person name="Benoit I."/>
            <person name="Brakhage A.A."/>
            <person name="Braus G.H."/>
            <person name="Fischer R."/>
            <person name="Frisvad J.C."/>
            <person name="Goldman G.H."/>
            <person name="Houbraken J."/>
            <person name="Oakley B."/>
            <person name="Pocsi I."/>
            <person name="Scazzocchio C."/>
            <person name="Seiboth B."/>
            <person name="vanKuyk P.A."/>
            <person name="Wortman J."/>
            <person name="Dyer P.S."/>
            <person name="Grigoriev I.V."/>
        </authorList>
    </citation>
    <scope>NUCLEOTIDE SEQUENCE [LARGE SCALE GENOMIC DNA]</scope>
    <source>
        <strain evidence="2">CBS 583.65</strain>
    </source>
</reference>
<proteinExistence type="predicted"/>
<evidence type="ECO:0000313" key="2">
    <source>
        <dbReference type="Proteomes" id="UP000184073"/>
    </source>
</evidence>
<accession>A0A1L9P9U1</accession>
<dbReference type="Proteomes" id="UP000184073">
    <property type="component" value="Unassembled WGS sequence"/>
</dbReference>
<protein>
    <submittedName>
        <fullName evidence="1">Uncharacterized protein</fullName>
    </submittedName>
</protein>